<dbReference type="InterPro" id="IPR013087">
    <property type="entry name" value="Znf_C2H2_type"/>
</dbReference>
<dbReference type="InterPro" id="IPR058925">
    <property type="entry name" value="zf-C2H2_AcuF"/>
</dbReference>
<dbReference type="InterPro" id="IPR011990">
    <property type="entry name" value="TPR-like_helical_dom_sf"/>
</dbReference>
<name>A0AAN6X5E7_9PEZI</name>
<comment type="caution">
    <text evidence="3">The sequence shown here is derived from an EMBL/GenBank/DDBJ whole genome shotgun (WGS) entry which is preliminary data.</text>
</comment>
<feature type="region of interest" description="Disordered" evidence="1">
    <location>
        <begin position="51"/>
        <end position="74"/>
    </location>
</feature>
<dbReference type="InterPro" id="IPR053137">
    <property type="entry name" value="NLR-like"/>
</dbReference>
<reference evidence="3" key="2">
    <citation type="submission" date="2023-05" db="EMBL/GenBank/DDBJ databases">
        <authorList>
            <consortium name="Lawrence Berkeley National Laboratory"/>
            <person name="Steindorff A."/>
            <person name="Hensen N."/>
            <person name="Bonometti L."/>
            <person name="Westerberg I."/>
            <person name="Brannstrom I.O."/>
            <person name="Guillou S."/>
            <person name="Cros-Aarteil S."/>
            <person name="Calhoun S."/>
            <person name="Haridas S."/>
            <person name="Kuo A."/>
            <person name="Mondo S."/>
            <person name="Pangilinan J."/>
            <person name="Riley R."/>
            <person name="Labutti K."/>
            <person name="Andreopoulos B."/>
            <person name="Lipzen A."/>
            <person name="Chen C."/>
            <person name="Yanf M."/>
            <person name="Daum C."/>
            <person name="Ng V."/>
            <person name="Clum A."/>
            <person name="Ohm R."/>
            <person name="Martin F."/>
            <person name="Silar P."/>
            <person name="Natvig D."/>
            <person name="Lalanne C."/>
            <person name="Gautier V."/>
            <person name="Ament-Velasquez S.L."/>
            <person name="Kruys A."/>
            <person name="Hutchinson M.I."/>
            <person name="Powell A.J."/>
            <person name="Barry K."/>
            <person name="Miller A.N."/>
            <person name="Grigoriev I.V."/>
            <person name="Debuchy R."/>
            <person name="Gladieux P."/>
            <person name="Thoren M.H."/>
            <person name="Johannesson H."/>
        </authorList>
    </citation>
    <scope>NUCLEOTIDE SEQUENCE</scope>
    <source>
        <strain evidence="3">CBS 315.58</strain>
    </source>
</reference>
<dbReference type="AlphaFoldDB" id="A0AAN6X5E7"/>
<organism evidence="3 4">
    <name type="scientific">Triangularia verruculosa</name>
    <dbReference type="NCBI Taxonomy" id="2587418"/>
    <lineage>
        <taxon>Eukaryota</taxon>
        <taxon>Fungi</taxon>
        <taxon>Dikarya</taxon>
        <taxon>Ascomycota</taxon>
        <taxon>Pezizomycotina</taxon>
        <taxon>Sordariomycetes</taxon>
        <taxon>Sordariomycetidae</taxon>
        <taxon>Sordariales</taxon>
        <taxon>Podosporaceae</taxon>
        <taxon>Triangularia</taxon>
    </lineage>
</organism>
<dbReference type="PANTHER" id="PTHR46082">
    <property type="entry name" value="ATP/GTP-BINDING PROTEIN-RELATED"/>
    <property type="match status" value="1"/>
</dbReference>
<protein>
    <recommendedName>
        <fullName evidence="2">C2H2-type domain-containing protein</fullName>
    </recommendedName>
</protein>
<dbReference type="Pfam" id="PF13424">
    <property type="entry name" value="TPR_12"/>
    <property type="match status" value="1"/>
</dbReference>
<feature type="domain" description="C2H2-type" evidence="2">
    <location>
        <begin position="158"/>
        <end position="179"/>
    </location>
</feature>
<dbReference type="PROSITE" id="PS00028">
    <property type="entry name" value="ZINC_FINGER_C2H2_1"/>
    <property type="match status" value="1"/>
</dbReference>
<evidence type="ECO:0000259" key="2">
    <source>
        <dbReference type="PROSITE" id="PS00028"/>
    </source>
</evidence>
<reference evidence="3" key="1">
    <citation type="journal article" date="2023" name="Mol. Phylogenet. Evol.">
        <title>Genome-scale phylogeny and comparative genomics of the fungal order Sordariales.</title>
        <authorList>
            <person name="Hensen N."/>
            <person name="Bonometti L."/>
            <person name="Westerberg I."/>
            <person name="Brannstrom I.O."/>
            <person name="Guillou S."/>
            <person name="Cros-Aarteil S."/>
            <person name="Calhoun S."/>
            <person name="Haridas S."/>
            <person name="Kuo A."/>
            <person name="Mondo S."/>
            <person name="Pangilinan J."/>
            <person name="Riley R."/>
            <person name="LaButti K."/>
            <person name="Andreopoulos B."/>
            <person name="Lipzen A."/>
            <person name="Chen C."/>
            <person name="Yan M."/>
            <person name="Daum C."/>
            <person name="Ng V."/>
            <person name="Clum A."/>
            <person name="Steindorff A."/>
            <person name="Ohm R.A."/>
            <person name="Martin F."/>
            <person name="Silar P."/>
            <person name="Natvig D.O."/>
            <person name="Lalanne C."/>
            <person name="Gautier V."/>
            <person name="Ament-Velasquez S.L."/>
            <person name="Kruys A."/>
            <person name="Hutchinson M.I."/>
            <person name="Powell A.J."/>
            <person name="Barry K."/>
            <person name="Miller A.N."/>
            <person name="Grigoriev I.V."/>
            <person name="Debuchy R."/>
            <person name="Gladieux P."/>
            <person name="Hiltunen Thoren M."/>
            <person name="Johannesson H."/>
        </authorList>
    </citation>
    <scope>NUCLEOTIDE SEQUENCE</scope>
    <source>
        <strain evidence="3">CBS 315.58</strain>
    </source>
</reference>
<evidence type="ECO:0000256" key="1">
    <source>
        <dbReference type="SAM" id="MobiDB-lite"/>
    </source>
</evidence>
<dbReference type="Pfam" id="PF13374">
    <property type="entry name" value="TPR_10"/>
    <property type="match status" value="2"/>
</dbReference>
<dbReference type="Gene3D" id="1.25.40.10">
    <property type="entry name" value="Tetratricopeptide repeat domain"/>
    <property type="match status" value="2"/>
</dbReference>
<dbReference type="Proteomes" id="UP001303160">
    <property type="component" value="Unassembled WGS sequence"/>
</dbReference>
<keyword evidence="4" id="KW-1185">Reference proteome</keyword>
<evidence type="ECO:0000313" key="4">
    <source>
        <dbReference type="Proteomes" id="UP001303160"/>
    </source>
</evidence>
<evidence type="ECO:0000313" key="3">
    <source>
        <dbReference type="EMBL" id="KAK4194234.1"/>
    </source>
</evidence>
<proteinExistence type="predicted"/>
<accession>A0AAN6X5E7</accession>
<dbReference type="EMBL" id="MU864080">
    <property type="protein sequence ID" value="KAK4194234.1"/>
    <property type="molecule type" value="Genomic_DNA"/>
</dbReference>
<sequence length="561" mass="64444">MVDIQKQYFESNAREAGMSEAQSSIAATTMEDISVIINPKEEMVLESEATIGPQAGSSRSETTSFASAVTETDGGELEVPDLTDLVVHGTRLEYDELFECPFCGRFDTVGTRHEWRRHVFDDLQPYVCSFQDCSAGLFATRHEWFSHELDLHRTRWNCQLCESSFTYRDVLFEHFCAEHQSTTSETQISEIIALARPFREFPVGSCHLCDDWIPASGEEGDSLTFCKHLGRHLQQLALQAIPLSLEGVEILPREPDLSDVDPDWERRLAQALDRNREELGDDHPDTLECMACMVWENIKRDQGPRTRWMAVEVYGRRKAVLGEEHRATLKSMYMLSRVYLQLGEPKRAGSLIIETLDRRKRVLGEDDPDTLESIHEMVLLYLRQTPSLLEQAESLATRTYETNHRVFGEHHHRTTVSAKLVAWVHVKQHRWEDAARWQEKALDTITKAQGETHPETLHTMAFLAECYGALERFSEAEALATKALEARKTILGEEHQDTLKSMATLAVVWWVWGRRNEAIALMEKCRDMRRRRLGGNHRHTLKSQMYLDDWRQAREQTDAGG</sequence>
<dbReference type="Pfam" id="PF26082">
    <property type="entry name" value="zf-C2H2_AcuF"/>
    <property type="match status" value="1"/>
</dbReference>
<dbReference type="PANTHER" id="PTHR46082:SF6">
    <property type="entry name" value="AAA+ ATPASE DOMAIN-CONTAINING PROTEIN-RELATED"/>
    <property type="match status" value="1"/>
</dbReference>
<feature type="compositionally biased region" description="Polar residues" evidence="1">
    <location>
        <begin position="55"/>
        <end position="70"/>
    </location>
</feature>
<dbReference type="SUPFAM" id="SSF48452">
    <property type="entry name" value="TPR-like"/>
    <property type="match status" value="2"/>
</dbReference>
<gene>
    <name evidence="3" type="ORF">QBC40DRAFT_270261</name>
</gene>